<reference evidence="2" key="1">
    <citation type="submission" date="2022-11" db="EMBL/GenBank/DDBJ databases">
        <title>Lacinutrix neustonica HL-RS19T sp. nov., isolated from the surface microlayer sample of brackish Lake Shihwa.</title>
        <authorList>
            <person name="Choi J.Y."/>
            <person name="Hwang C.Y."/>
        </authorList>
    </citation>
    <scope>NUCLEOTIDE SEQUENCE</scope>
    <source>
        <strain evidence="2">HL-RS19</strain>
    </source>
</reference>
<dbReference type="AlphaFoldDB" id="A0A9E8MSX9"/>
<feature type="region of interest" description="Disordered" evidence="1">
    <location>
        <begin position="54"/>
        <end position="79"/>
    </location>
</feature>
<proteinExistence type="predicted"/>
<keyword evidence="3" id="KW-1185">Reference proteome</keyword>
<evidence type="ECO:0000313" key="3">
    <source>
        <dbReference type="Proteomes" id="UP001164705"/>
    </source>
</evidence>
<dbReference type="RefSeq" id="WP_267675425.1">
    <property type="nucleotide sequence ID" value="NZ_CP113088.1"/>
</dbReference>
<dbReference type="EMBL" id="CP113088">
    <property type="protein sequence ID" value="WAC00877.1"/>
    <property type="molecule type" value="Genomic_DNA"/>
</dbReference>
<organism evidence="2 3">
    <name type="scientific">Lacinutrix neustonica</name>
    <dbReference type="NCBI Taxonomy" id="2980107"/>
    <lineage>
        <taxon>Bacteria</taxon>
        <taxon>Pseudomonadati</taxon>
        <taxon>Bacteroidota</taxon>
        <taxon>Flavobacteriia</taxon>
        <taxon>Flavobacteriales</taxon>
        <taxon>Flavobacteriaceae</taxon>
        <taxon>Lacinutrix</taxon>
    </lineage>
</organism>
<dbReference type="KEGG" id="lnu:N7U66_11565"/>
<evidence type="ECO:0000313" key="2">
    <source>
        <dbReference type="EMBL" id="WAC00877.1"/>
    </source>
</evidence>
<protein>
    <submittedName>
        <fullName evidence="2">Uncharacterized protein</fullName>
    </submittedName>
</protein>
<sequence length="79" mass="9409">MTLNYDYFDNEYFELSVINDQTVELFHTTSGTVYEFKGRGYIEFLKEGKILDKSKSSAEKKRKQRTVKKENSRVNTREK</sequence>
<accession>A0A9E8MSX9</accession>
<feature type="compositionally biased region" description="Basic and acidic residues" evidence="1">
    <location>
        <begin position="67"/>
        <end position="79"/>
    </location>
</feature>
<gene>
    <name evidence="2" type="ORF">N7U66_11565</name>
</gene>
<name>A0A9E8MSX9_9FLAO</name>
<dbReference type="Proteomes" id="UP001164705">
    <property type="component" value="Chromosome"/>
</dbReference>
<evidence type="ECO:0000256" key="1">
    <source>
        <dbReference type="SAM" id="MobiDB-lite"/>
    </source>
</evidence>